<accession>A0ACD0P674</accession>
<evidence type="ECO:0000313" key="1">
    <source>
        <dbReference type="EMBL" id="PWN53556.1"/>
    </source>
</evidence>
<proteinExistence type="predicted"/>
<organism evidence="1 2">
    <name type="scientific">Violaceomyces palustris</name>
    <dbReference type="NCBI Taxonomy" id="1673888"/>
    <lineage>
        <taxon>Eukaryota</taxon>
        <taxon>Fungi</taxon>
        <taxon>Dikarya</taxon>
        <taxon>Basidiomycota</taxon>
        <taxon>Ustilaginomycotina</taxon>
        <taxon>Ustilaginomycetes</taxon>
        <taxon>Violaceomycetales</taxon>
        <taxon>Violaceomycetaceae</taxon>
        <taxon>Violaceomyces</taxon>
    </lineage>
</organism>
<keyword evidence="2" id="KW-1185">Reference proteome</keyword>
<reference evidence="1 2" key="1">
    <citation type="journal article" date="2018" name="Mol. Biol. Evol.">
        <title>Broad Genomic Sampling Reveals a Smut Pathogenic Ancestry of the Fungal Clade Ustilaginomycotina.</title>
        <authorList>
            <person name="Kijpornyongpan T."/>
            <person name="Mondo S.J."/>
            <person name="Barry K."/>
            <person name="Sandor L."/>
            <person name="Lee J."/>
            <person name="Lipzen A."/>
            <person name="Pangilinan J."/>
            <person name="LaButti K."/>
            <person name="Hainaut M."/>
            <person name="Henrissat B."/>
            <person name="Grigoriev I.V."/>
            <person name="Spatafora J.W."/>
            <person name="Aime M.C."/>
        </authorList>
    </citation>
    <scope>NUCLEOTIDE SEQUENCE [LARGE SCALE GENOMIC DNA]</scope>
    <source>
        <strain evidence="1 2">SA 807</strain>
    </source>
</reference>
<dbReference type="EMBL" id="KZ819720">
    <property type="protein sequence ID" value="PWN53556.1"/>
    <property type="molecule type" value="Genomic_DNA"/>
</dbReference>
<evidence type="ECO:0000313" key="2">
    <source>
        <dbReference type="Proteomes" id="UP000245626"/>
    </source>
</evidence>
<dbReference type="Proteomes" id="UP000245626">
    <property type="component" value="Unassembled WGS sequence"/>
</dbReference>
<gene>
    <name evidence="1" type="ORF">IE53DRAFT_383940</name>
</gene>
<sequence length="387" mass="43484">MWTNGGPGASSSLGLFMELGPCRIPERNGAMPDGPPINATEWNPYSWTNRANVFFIDQPVGVGFSYSRYGVMSYDTEDAAKDIYAFLRIFFSAFDKFADNDFHLAGESYGGRYIPVFASEVVDRNREIERKAEKARKKVDKSKIINLKSILVGNGLTDIAKQTRGYYDMTCTRKGGVEPILSIETCKRMAVWVPRCEKWLEEHCMETYTADLCGASMETCSNEIEGPYGETGQNPYNILDNCPSGLEPNLCYGVTADIRDYLDRDDVRSLIGAAPKSQIGKFKSINEKVFQGFQWHLDSSQDNGLNVASLLERGVKALIYVGDLDWICNWRGNKRWVEKLDWSGSEEWHKGKNYQWVVDGKKVGETQSGGGLTWATVHNAGHMVPYE</sequence>
<name>A0ACD0P674_9BASI</name>
<protein>
    <submittedName>
        <fullName evidence="1">Alpha/beta-hydrolase</fullName>
    </submittedName>
</protein>